<gene>
    <name evidence="9" type="ORF">ABOD76_00350</name>
</gene>
<keyword evidence="9" id="KW-0547">Nucleotide-binding</keyword>
<dbReference type="FunFam" id="3.30.565.10:FF:000006">
    <property type="entry name" value="Sensor histidine kinase WalK"/>
    <property type="match status" value="1"/>
</dbReference>
<geneLocation type="plasmid" evidence="9">
    <name>pDson04</name>
</geneLocation>
<dbReference type="EC" id="2.7.13.3" evidence="2"/>
<evidence type="ECO:0000256" key="1">
    <source>
        <dbReference type="ARBA" id="ARBA00000085"/>
    </source>
</evidence>
<feature type="domain" description="PAC" evidence="8">
    <location>
        <begin position="81"/>
        <end position="133"/>
    </location>
</feature>
<dbReference type="GO" id="GO:0000156">
    <property type="term" value="F:phosphorelay response regulator activity"/>
    <property type="evidence" value="ECO:0007669"/>
    <property type="project" value="TreeGrafter"/>
</dbReference>
<dbReference type="InterPro" id="IPR050351">
    <property type="entry name" value="BphY/WalK/GraS-like"/>
</dbReference>
<dbReference type="KEGG" id="dsc:ABOD76_00350"/>
<keyword evidence="5" id="KW-0418">Kinase</keyword>
<dbReference type="InterPro" id="IPR013655">
    <property type="entry name" value="PAS_fold_3"/>
</dbReference>
<dbReference type="InterPro" id="IPR005467">
    <property type="entry name" value="His_kinase_dom"/>
</dbReference>
<keyword evidence="9" id="KW-0614">Plasmid</keyword>
<sequence>MSEPRASEERLSLALRAARQGAWEFDLRDGSGYRSPELRALLGVQHGQPTLADYLGNVHEQDRPLILAAFQRLRSGELQESVLQYRFVRDDAQVIWVEQHTFVERDDTGAAMRLYGLSRDITAIKETELALQRSNATLEARVAARTRELEAERAALLAANAELEAFAYSVSHDLRAPVRHIKGFAELAQRDARQRPVAEEKLHHHLEVIQQSADRMNTLIDAMLDLSRTSRRPLQPGRVALGALVEQARSELTPELQDRCIEWDVPELPEVHGDPTTLQQVVTNLLSNAVKFTRGRPVAQIRVRAEAWPHEWVVSVQDNGAGFEAGQQDRLFGVFQRLHSQREFEGVGVGLANVRRIVARHGGRVFAHGQPDEGATFGFALPRQDALCAEQETEQLLR</sequence>
<dbReference type="PANTHER" id="PTHR42878">
    <property type="entry name" value="TWO-COMPONENT HISTIDINE KINASE"/>
    <property type="match status" value="1"/>
</dbReference>
<keyword evidence="6" id="KW-0472">Membrane</keyword>
<dbReference type="SUPFAM" id="SSF47384">
    <property type="entry name" value="Homodimeric domain of signal transducing histidine kinase"/>
    <property type="match status" value="1"/>
</dbReference>
<dbReference type="Pfam" id="PF00512">
    <property type="entry name" value="HisKA"/>
    <property type="match status" value="1"/>
</dbReference>
<dbReference type="AlphaFoldDB" id="A0AAU7U4S6"/>
<dbReference type="PROSITE" id="PS50113">
    <property type="entry name" value="PAC"/>
    <property type="match status" value="1"/>
</dbReference>
<accession>A0AAU7U4S6</accession>
<dbReference type="PANTHER" id="PTHR42878:SF15">
    <property type="entry name" value="BACTERIOPHYTOCHROME"/>
    <property type="match status" value="1"/>
</dbReference>
<dbReference type="Gene3D" id="2.10.70.100">
    <property type="match status" value="1"/>
</dbReference>
<dbReference type="InterPro" id="IPR004358">
    <property type="entry name" value="Sig_transdc_His_kin-like_C"/>
</dbReference>
<reference evidence="9" key="1">
    <citation type="submission" date="2024-06" db="EMBL/GenBank/DDBJ databases">
        <title>Draft Genome Sequence of Deinococcus sonorensis Type Strain KR-87, a Biofilm Producing Representative of the Genus Deinococcus.</title>
        <authorList>
            <person name="Boren L.S."/>
            <person name="Grosso R.A."/>
            <person name="Hugenberg-Cox A.N."/>
            <person name="Hill J.T.E."/>
            <person name="Albert C.M."/>
            <person name="Tuohy J.M."/>
        </authorList>
    </citation>
    <scope>NUCLEOTIDE SEQUENCE</scope>
    <source>
        <strain evidence="9">KR-87</strain>
        <plasmid evidence="9">pDson04</plasmid>
    </source>
</reference>
<dbReference type="InterPro" id="IPR003594">
    <property type="entry name" value="HATPase_dom"/>
</dbReference>
<evidence type="ECO:0000256" key="5">
    <source>
        <dbReference type="ARBA" id="ARBA00022777"/>
    </source>
</evidence>
<dbReference type="RefSeq" id="WP_350240953.1">
    <property type="nucleotide sequence ID" value="NZ_CP158296.1"/>
</dbReference>
<dbReference type="SUPFAM" id="SSF55874">
    <property type="entry name" value="ATPase domain of HSP90 chaperone/DNA topoisomerase II/histidine kinase"/>
    <property type="match status" value="1"/>
</dbReference>
<proteinExistence type="predicted"/>
<dbReference type="EMBL" id="CP158296">
    <property type="protein sequence ID" value="XBV83458.1"/>
    <property type="molecule type" value="Genomic_DNA"/>
</dbReference>
<keyword evidence="4" id="KW-0808">Transferase</keyword>
<evidence type="ECO:0000256" key="2">
    <source>
        <dbReference type="ARBA" id="ARBA00012438"/>
    </source>
</evidence>
<dbReference type="InterPro" id="IPR000014">
    <property type="entry name" value="PAS"/>
</dbReference>
<dbReference type="CDD" id="cd00082">
    <property type="entry name" value="HisKA"/>
    <property type="match status" value="1"/>
</dbReference>
<dbReference type="Gene3D" id="3.30.565.10">
    <property type="entry name" value="Histidine kinase-like ATPase, C-terminal domain"/>
    <property type="match status" value="1"/>
</dbReference>
<dbReference type="InterPro" id="IPR000700">
    <property type="entry name" value="PAS-assoc_C"/>
</dbReference>
<evidence type="ECO:0000256" key="6">
    <source>
        <dbReference type="ARBA" id="ARBA00023136"/>
    </source>
</evidence>
<comment type="catalytic activity">
    <reaction evidence="1">
        <text>ATP + protein L-histidine = ADP + protein N-phospho-L-histidine.</text>
        <dbReference type="EC" id="2.7.13.3"/>
    </reaction>
</comment>
<dbReference type="PRINTS" id="PR00344">
    <property type="entry name" value="BCTRLSENSOR"/>
</dbReference>
<dbReference type="GO" id="GO:0016020">
    <property type="term" value="C:membrane"/>
    <property type="evidence" value="ECO:0007669"/>
    <property type="project" value="UniProtKB-SubCell"/>
</dbReference>
<feature type="domain" description="Histidine kinase" evidence="7">
    <location>
        <begin position="169"/>
        <end position="385"/>
    </location>
</feature>
<dbReference type="Gene3D" id="3.30.450.20">
    <property type="entry name" value="PAS domain"/>
    <property type="match status" value="1"/>
</dbReference>
<protein>
    <recommendedName>
        <fullName evidence="2">histidine kinase</fullName>
        <ecNumber evidence="2">2.7.13.3</ecNumber>
    </recommendedName>
</protein>
<name>A0AAU7U4S6_9DEIO</name>
<dbReference type="GO" id="GO:0000155">
    <property type="term" value="F:phosphorelay sensor kinase activity"/>
    <property type="evidence" value="ECO:0007669"/>
    <property type="project" value="InterPro"/>
</dbReference>
<evidence type="ECO:0000259" key="7">
    <source>
        <dbReference type="PROSITE" id="PS50109"/>
    </source>
</evidence>
<dbReference type="SMART" id="SM00387">
    <property type="entry name" value="HATPase_c"/>
    <property type="match status" value="1"/>
</dbReference>
<keyword evidence="9" id="KW-0067">ATP-binding</keyword>
<keyword evidence="3" id="KW-0597">Phosphoprotein</keyword>
<dbReference type="GO" id="GO:0007234">
    <property type="term" value="P:osmosensory signaling via phosphorelay pathway"/>
    <property type="evidence" value="ECO:0007669"/>
    <property type="project" value="TreeGrafter"/>
</dbReference>
<dbReference type="InterPro" id="IPR036097">
    <property type="entry name" value="HisK_dim/P_sf"/>
</dbReference>
<dbReference type="InterPro" id="IPR035965">
    <property type="entry name" value="PAS-like_dom_sf"/>
</dbReference>
<dbReference type="GO" id="GO:0030295">
    <property type="term" value="F:protein kinase activator activity"/>
    <property type="evidence" value="ECO:0007669"/>
    <property type="project" value="TreeGrafter"/>
</dbReference>
<evidence type="ECO:0000256" key="3">
    <source>
        <dbReference type="ARBA" id="ARBA00022553"/>
    </source>
</evidence>
<dbReference type="Pfam" id="PF02518">
    <property type="entry name" value="HATPase_c"/>
    <property type="match status" value="1"/>
</dbReference>
<dbReference type="SUPFAM" id="SSF55785">
    <property type="entry name" value="PYP-like sensor domain (PAS domain)"/>
    <property type="match status" value="1"/>
</dbReference>
<dbReference type="SMART" id="SM00388">
    <property type="entry name" value="HisKA"/>
    <property type="match status" value="1"/>
</dbReference>
<dbReference type="Pfam" id="PF08447">
    <property type="entry name" value="PAS_3"/>
    <property type="match status" value="1"/>
</dbReference>
<dbReference type="NCBIfam" id="TIGR00229">
    <property type="entry name" value="sensory_box"/>
    <property type="match status" value="1"/>
</dbReference>
<evidence type="ECO:0000259" key="8">
    <source>
        <dbReference type="PROSITE" id="PS50113"/>
    </source>
</evidence>
<dbReference type="InterPro" id="IPR003661">
    <property type="entry name" value="HisK_dim/P_dom"/>
</dbReference>
<dbReference type="InterPro" id="IPR036890">
    <property type="entry name" value="HATPase_C_sf"/>
</dbReference>
<dbReference type="Gene3D" id="1.10.287.130">
    <property type="match status" value="1"/>
</dbReference>
<dbReference type="GO" id="GO:0005524">
    <property type="term" value="F:ATP binding"/>
    <property type="evidence" value="ECO:0007669"/>
    <property type="project" value="UniProtKB-KW"/>
</dbReference>
<organism evidence="9">
    <name type="scientific">Deinococcus sonorensis KR-87</name>
    <dbReference type="NCBI Taxonomy" id="694439"/>
    <lineage>
        <taxon>Bacteria</taxon>
        <taxon>Thermotogati</taxon>
        <taxon>Deinococcota</taxon>
        <taxon>Deinococci</taxon>
        <taxon>Deinococcales</taxon>
        <taxon>Deinococcaceae</taxon>
        <taxon>Deinococcus</taxon>
    </lineage>
</organism>
<evidence type="ECO:0000313" key="9">
    <source>
        <dbReference type="EMBL" id="XBV83458.1"/>
    </source>
</evidence>
<dbReference type="PROSITE" id="PS50109">
    <property type="entry name" value="HIS_KIN"/>
    <property type="match status" value="1"/>
</dbReference>
<evidence type="ECO:0000256" key="4">
    <source>
        <dbReference type="ARBA" id="ARBA00022679"/>
    </source>
</evidence>